<dbReference type="Proteomes" id="UP001161390">
    <property type="component" value="Unassembled WGS sequence"/>
</dbReference>
<evidence type="ECO:0000313" key="5">
    <source>
        <dbReference type="EMBL" id="GLQ20629.1"/>
    </source>
</evidence>
<evidence type="ECO:0000256" key="3">
    <source>
        <dbReference type="ARBA" id="ARBA00023315"/>
    </source>
</evidence>
<accession>A0ABQ5UZA8</accession>
<gene>
    <name evidence="5" type="ORF">GCM10007854_15840</name>
</gene>
<keyword evidence="2" id="KW-0808">Transferase</keyword>
<dbReference type="SUPFAM" id="SSF53901">
    <property type="entry name" value="Thiolase-like"/>
    <property type="match status" value="2"/>
</dbReference>
<protein>
    <submittedName>
        <fullName evidence="5">Acetyl-CoA acetyltransferase</fullName>
    </submittedName>
</protein>
<keyword evidence="6" id="KW-1185">Reference proteome</keyword>
<dbReference type="PANTHER" id="PTHR18919">
    <property type="entry name" value="ACETYL-COA C-ACYLTRANSFERASE"/>
    <property type="match status" value="1"/>
</dbReference>
<organism evidence="5 6">
    <name type="scientific">Algimonas porphyrae</name>
    <dbReference type="NCBI Taxonomy" id="1128113"/>
    <lineage>
        <taxon>Bacteria</taxon>
        <taxon>Pseudomonadati</taxon>
        <taxon>Pseudomonadota</taxon>
        <taxon>Alphaproteobacteria</taxon>
        <taxon>Maricaulales</taxon>
        <taxon>Robiginitomaculaceae</taxon>
        <taxon>Algimonas</taxon>
    </lineage>
</organism>
<proteinExistence type="inferred from homology"/>
<evidence type="ECO:0000256" key="4">
    <source>
        <dbReference type="SAM" id="MobiDB-lite"/>
    </source>
</evidence>
<dbReference type="InterPro" id="IPR016039">
    <property type="entry name" value="Thiolase-like"/>
</dbReference>
<evidence type="ECO:0000256" key="2">
    <source>
        <dbReference type="ARBA" id="ARBA00022679"/>
    </source>
</evidence>
<dbReference type="Gene3D" id="3.40.47.10">
    <property type="match status" value="1"/>
</dbReference>
<name>A0ABQ5UZA8_9PROT</name>
<dbReference type="Gene3D" id="2.40.50.840">
    <property type="match status" value="1"/>
</dbReference>
<dbReference type="EMBL" id="BSNJ01000003">
    <property type="protein sequence ID" value="GLQ20629.1"/>
    <property type="molecule type" value="Genomic_DNA"/>
</dbReference>
<comment type="similarity">
    <text evidence="1">Belongs to the thiolase-like superfamily. Thiolase family.</text>
</comment>
<keyword evidence="3" id="KW-0012">Acyltransferase</keyword>
<evidence type="ECO:0000313" key="6">
    <source>
        <dbReference type="Proteomes" id="UP001161390"/>
    </source>
</evidence>
<sequence>MTRLDQLPVIIGAGQDMRPVPTDLTDAATPSDLAGQALRRAFADAGIAPRAIDICYAVRLFADSGPIFPNPFGGSSNFPASVCEAAGSSARRHIYDYVGGETPQVFVANAARHFMAGEAEIVAVVGAEAAANVRAAQRAGVTLNWAETRNEPLEDRGPTPPGNQDSFGFGGFMITPQAISHRIVTPTLYYALMESARRAALGDSKAAYAERMSAIWQEFSAVAAKNPYAFVNQKVTGADIVRPGPDNPMIASPYTRAMIARDGVNLGAAILITTYGTAKRLGVSDVTFLYGHDQSSEPPPLMRARLDRAEAQTRVLQSVGRDADMYDLYSCFPIVPLEASRILGLNGETRPRTLTGGLPFFGGPGNNYSLHAIAEAHSRVRGTDKTAVIYANGGMATKHAAGRYGGQPPDAVQLDESPQSDAAVPVHSDADPSGRIAAYTVEYRRGEPTGVLIIGETAKGSRFYARAGAEHAETFTIDDPLGAAFQTQTKGGQNLLTRV</sequence>
<feature type="region of interest" description="Disordered" evidence="4">
    <location>
        <begin position="401"/>
        <end position="430"/>
    </location>
</feature>
<comment type="caution">
    <text evidence="5">The sequence shown here is derived from an EMBL/GenBank/DDBJ whole genome shotgun (WGS) entry which is preliminary data.</text>
</comment>
<reference evidence="5" key="2">
    <citation type="submission" date="2023-01" db="EMBL/GenBank/DDBJ databases">
        <title>Draft genome sequence of Algimonas porphyrae strain NBRC 108216.</title>
        <authorList>
            <person name="Sun Q."/>
            <person name="Mori K."/>
        </authorList>
    </citation>
    <scope>NUCLEOTIDE SEQUENCE</scope>
    <source>
        <strain evidence="5">NBRC 108216</strain>
    </source>
</reference>
<evidence type="ECO:0000256" key="1">
    <source>
        <dbReference type="ARBA" id="ARBA00010982"/>
    </source>
</evidence>
<reference evidence="5" key="1">
    <citation type="journal article" date="2014" name="Int. J. Syst. Evol. Microbiol.">
        <title>Complete genome of a new Firmicutes species belonging to the dominant human colonic microbiota ('Ruminococcus bicirculans') reveals two chromosomes and a selective capacity to utilize plant glucans.</title>
        <authorList>
            <consortium name="NISC Comparative Sequencing Program"/>
            <person name="Wegmann U."/>
            <person name="Louis P."/>
            <person name="Goesmann A."/>
            <person name="Henrissat B."/>
            <person name="Duncan S.H."/>
            <person name="Flint H.J."/>
        </authorList>
    </citation>
    <scope>NUCLEOTIDE SEQUENCE</scope>
    <source>
        <strain evidence="5">NBRC 108216</strain>
    </source>
</reference>
<dbReference type="RefSeq" id="WP_284371381.1">
    <property type="nucleotide sequence ID" value="NZ_BSNJ01000003.1"/>
</dbReference>
<dbReference type="PANTHER" id="PTHR18919:SF139">
    <property type="entry name" value="THIOLASE-LIKE PROTEIN TYPE 1 ADDITIONAL C-TERMINAL DOMAIN-CONTAINING PROTEIN"/>
    <property type="match status" value="1"/>
</dbReference>